<gene>
    <name evidence="11" type="ORF">CY34DRAFT_103668</name>
</gene>
<dbReference type="InParanoid" id="A0A0D0BHH0"/>
<evidence type="ECO:0000256" key="8">
    <source>
        <dbReference type="ARBA" id="ARBA00033774"/>
    </source>
</evidence>
<keyword evidence="6" id="KW-0472">Membrane</keyword>
<accession>A0A0D0BHH0</accession>
<dbReference type="GO" id="GO:0032266">
    <property type="term" value="F:phosphatidylinositol-3-phosphate binding"/>
    <property type="evidence" value="ECO:0007669"/>
    <property type="project" value="InterPro"/>
</dbReference>
<evidence type="ECO:0000256" key="2">
    <source>
        <dbReference type="ARBA" id="ARBA00004177"/>
    </source>
</evidence>
<reference evidence="11 12" key="1">
    <citation type="submission" date="2014-04" db="EMBL/GenBank/DDBJ databases">
        <authorList>
            <consortium name="DOE Joint Genome Institute"/>
            <person name="Kuo A."/>
            <person name="Ruytinx J."/>
            <person name="Rineau F."/>
            <person name="Colpaert J."/>
            <person name="Kohler A."/>
            <person name="Nagy L.G."/>
            <person name="Floudas D."/>
            <person name="Copeland A."/>
            <person name="Barry K.W."/>
            <person name="Cichocki N."/>
            <person name="Veneault-Fourrey C."/>
            <person name="LaButti K."/>
            <person name="Lindquist E.A."/>
            <person name="Lipzen A."/>
            <person name="Lundell T."/>
            <person name="Morin E."/>
            <person name="Murat C."/>
            <person name="Sun H."/>
            <person name="Tunlid A."/>
            <person name="Henrissat B."/>
            <person name="Grigoriev I.V."/>
            <person name="Hibbett D.S."/>
            <person name="Martin F."/>
            <person name="Nordberg H.P."/>
            <person name="Cantor M.N."/>
            <person name="Hua S.X."/>
        </authorList>
    </citation>
    <scope>NUCLEOTIDE SEQUENCE [LARGE SCALE GENOMIC DNA]</scope>
    <source>
        <strain evidence="11 12">UH-Slu-Lm8-n1</strain>
    </source>
</reference>
<comment type="similarity">
    <text evidence="3">Belongs to the YPT35 family.</text>
</comment>
<dbReference type="InterPro" id="IPR001683">
    <property type="entry name" value="PX_dom"/>
</dbReference>
<dbReference type="SUPFAM" id="SSF64268">
    <property type="entry name" value="PX domain"/>
    <property type="match status" value="1"/>
</dbReference>
<comment type="subcellular location">
    <subcellularLocation>
        <location evidence="2">Endosome</location>
    </subcellularLocation>
    <subcellularLocation>
        <location evidence="1">Vacuole membrane</location>
        <topology evidence="1">Peripheral membrane protein</topology>
    </subcellularLocation>
</comment>
<evidence type="ECO:0000256" key="4">
    <source>
        <dbReference type="ARBA" id="ARBA00022554"/>
    </source>
</evidence>
<dbReference type="PANTHER" id="PTHR10555:SF170">
    <property type="entry name" value="FI18122P1"/>
    <property type="match status" value="1"/>
</dbReference>
<evidence type="ECO:0000256" key="7">
    <source>
        <dbReference type="ARBA" id="ARBA00033728"/>
    </source>
</evidence>
<evidence type="ECO:0000259" key="10">
    <source>
        <dbReference type="PROSITE" id="PS50195"/>
    </source>
</evidence>
<dbReference type="STRING" id="930992.A0A0D0BHH0"/>
<dbReference type="Proteomes" id="UP000054485">
    <property type="component" value="Unassembled WGS sequence"/>
</dbReference>
<feature type="domain" description="PX" evidence="10">
    <location>
        <begin position="130"/>
        <end position="241"/>
    </location>
</feature>
<keyword evidence="12" id="KW-1185">Reference proteome</keyword>
<dbReference type="CDD" id="cd07280">
    <property type="entry name" value="PX_YPT35"/>
    <property type="match status" value="1"/>
</dbReference>
<evidence type="ECO:0000256" key="6">
    <source>
        <dbReference type="ARBA" id="ARBA00023136"/>
    </source>
</evidence>
<dbReference type="GO" id="GO:0005774">
    <property type="term" value="C:vacuolar membrane"/>
    <property type="evidence" value="ECO:0007669"/>
    <property type="project" value="UniProtKB-SubCell"/>
</dbReference>
<dbReference type="Gene3D" id="3.30.1520.10">
    <property type="entry name" value="Phox-like domain"/>
    <property type="match status" value="1"/>
</dbReference>
<name>A0A0D0BHH0_9AGAM</name>
<dbReference type="InterPro" id="IPR037917">
    <property type="entry name" value="Ypt35_PX"/>
</dbReference>
<evidence type="ECO:0000256" key="9">
    <source>
        <dbReference type="ARBA" id="ARBA00033785"/>
    </source>
</evidence>
<evidence type="ECO:0000256" key="1">
    <source>
        <dbReference type="ARBA" id="ARBA00004148"/>
    </source>
</evidence>
<organism evidence="11 12">
    <name type="scientific">Suillus luteus UH-Slu-Lm8-n1</name>
    <dbReference type="NCBI Taxonomy" id="930992"/>
    <lineage>
        <taxon>Eukaryota</taxon>
        <taxon>Fungi</taxon>
        <taxon>Dikarya</taxon>
        <taxon>Basidiomycota</taxon>
        <taxon>Agaricomycotina</taxon>
        <taxon>Agaricomycetes</taxon>
        <taxon>Agaricomycetidae</taxon>
        <taxon>Boletales</taxon>
        <taxon>Suillineae</taxon>
        <taxon>Suillaceae</taxon>
        <taxon>Suillus</taxon>
    </lineage>
</organism>
<sequence>MSAHRKTIVVMKLNLAATYESWACLEAPDFASGTLKRFVIWGIFQLAPIKLTVNTMPTPTHPFRNTESLLVIIPDDGIDVEAEARLYDELCDDQVSIHPSIPPKSPQGPPSIFSRDIWLNDNSGTSLAFARNVHIAGWTSVGDKLGGAYVVYDCVIRTKEDTTIHAHKRYSDFVLLYDALKHSLPKYQHHFIPALPPKSPFARYRAAFLDRRRRQLQYWLSAVLLHPEIGACQAVRWWVMD</sequence>
<evidence type="ECO:0000256" key="5">
    <source>
        <dbReference type="ARBA" id="ARBA00022753"/>
    </source>
</evidence>
<proteinExistence type="inferred from homology"/>
<evidence type="ECO:0000313" key="12">
    <source>
        <dbReference type="Proteomes" id="UP000054485"/>
    </source>
</evidence>
<dbReference type="InterPro" id="IPR036871">
    <property type="entry name" value="PX_dom_sf"/>
</dbReference>
<dbReference type="OrthoDB" id="10254720at2759"/>
<dbReference type="PANTHER" id="PTHR10555">
    <property type="entry name" value="SORTING NEXIN"/>
    <property type="match status" value="1"/>
</dbReference>
<dbReference type="Pfam" id="PF00787">
    <property type="entry name" value="PX"/>
    <property type="match status" value="1"/>
</dbReference>
<reference evidence="12" key="2">
    <citation type="submission" date="2015-01" db="EMBL/GenBank/DDBJ databases">
        <title>Evolutionary Origins and Diversification of the Mycorrhizal Mutualists.</title>
        <authorList>
            <consortium name="DOE Joint Genome Institute"/>
            <consortium name="Mycorrhizal Genomics Consortium"/>
            <person name="Kohler A."/>
            <person name="Kuo A."/>
            <person name="Nagy L.G."/>
            <person name="Floudas D."/>
            <person name="Copeland A."/>
            <person name="Barry K.W."/>
            <person name="Cichocki N."/>
            <person name="Veneault-Fourrey C."/>
            <person name="LaButti K."/>
            <person name="Lindquist E.A."/>
            <person name="Lipzen A."/>
            <person name="Lundell T."/>
            <person name="Morin E."/>
            <person name="Murat C."/>
            <person name="Riley R."/>
            <person name="Ohm R."/>
            <person name="Sun H."/>
            <person name="Tunlid A."/>
            <person name="Henrissat B."/>
            <person name="Grigoriev I.V."/>
            <person name="Hibbett D.S."/>
            <person name="Martin F."/>
        </authorList>
    </citation>
    <scope>NUCLEOTIDE SEQUENCE [LARGE SCALE GENOMIC DNA]</scope>
    <source>
        <strain evidence="12">UH-Slu-Lm8-n1</strain>
    </source>
</reference>
<evidence type="ECO:0000256" key="3">
    <source>
        <dbReference type="ARBA" id="ARBA00007426"/>
    </source>
</evidence>
<evidence type="ECO:0000313" key="11">
    <source>
        <dbReference type="EMBL" id="KIK49054.1"/>
    </source>
</evidence>
<dbReference type="SMART" id="SM00312">
    <property type="entry name" value="PX"/>
    <property type="match status" value="1"/>
</dbReference>
<dbReference type="GO" id="GO:0010008">
    <property type="term" value="C:endosome membrane"/>
    <property type="evidence" value="ECO:0007669"/>
    <property type="project" value="UniProtKB-SubCell"/>
</dbReference>
<keyword evidence="5" id="KW-0967">Endosome</keyword>
<dbReference type="PROSITE" id="PS50195">
    <property type="entry name" value="PX"/>
    <property type="match status" value="1"/>
</dbReference>
<dbReference type="AlphaFoldDB" id="A0A0D0BHH0"/>
<comment type="function">
    <text evidence="7">Recruits the lipid transfer protein VPS13 to endosomal and vacuolar membranes.</text>
</comment>
<dbReference type="HOGENOM" id="CLU_078839_0_0_1"/>
<dbReference type="EMBL" id="KN835134">
    <property type="protein sequence ID" value="KIK49054.1"/>
    <property type="molecule type" value="Genomic_DNA"/>
</dbReference>
<keyword evidence="4" id="KW-0926">Vacuole</keyword>
<protein>
    <recommendedName>
        <fullName evidence="8">Endosomal/vacuolar adapter protein YPT35</fullName>
    </recommendedName>
    <alternativeName>
        <fullName evidence="9">PX domain-containing protein YPT35</fullName>
    </alternativeName>
</protein>